<dbReference type="EMBL" id="MPGH01000263">
    <property type="protein sequence ID" value="OLN81116.1"/>
    <property type="molecule type" value="Genomic_DNA"/>
</dbReference>
<evidence type="ECO:0000313" key="3">
    <source>
        <dbReference type="Proteomes" id="UP000186583"/>
    </source>
</evidence>
<organism evidence="2 3">
    <name type="scientific">Colletotrichum chlorophyti</name>
    <dbReference type="NCBI Taxonomy" id="708187"/>
    <lineage>
        <taxon>Eukaryota</taxon>
        <taxon>Fungi</taxon>
        <taxon>Dikarya</taxon>
        <taxon>Ascomycota</taxon>
        <taxon>Pezizomycotina</taxon>
        <taxon>Sordariomycetes</taxon>
        <taxon>Hypocreomycetidae</taxon>
        <taxon>Glomerellales</taxon>
        <taxon>Glomerellaceae</taxon>
        <taxon>Colletotrichum</taxon>
    </lineage>
</organism>
<reference evidence="2 3" key="1">
    <citation type="submission" date="2016-11" db="EMBL/GenBank/DDBJ databases">
        <title>Draft Genome Assembly of Colletotrichum chlorophyti a pathogen of herbaceous plants.</title>
        <authorList>
            <person name="Gan P."/>
            <person name="Narusaka M."/>
            <person name="Tsushima A."/>
            <person name="Narusaka Y."/>
            <person name="Takano Y."/>
            <person name="Shirasu K."/>
        </authorList>
    </citation>
    <scope>NUCLEOTIDE SEQUENCE [LARGE SCALE GENOMIC DNA]</scope>
    <source>
        <strain evidence="2 3">NTL11</strain>
    </source>
</reference>
<comment type="caution">
    <text evidence="2">The sequence shown here is derived from an EMBL/GenBank/DDBJ whole genome shotgun (WGS) entry which is preliminary data.</text>
</comment>
<protein>
    <submittedName>
        <fullName evidence="2">Uncharacterized protein</fullName>
    </submittedName>
</protein>
<sequence>MILLSCATAALVLAASAAAQTLNPWPQYNYGRNGLATDGDVDTADIRELSPGKAADYFLLFNRGMSYSGFYIQSSGDYVIDYNVVAVSGTRGYLDVGRVCGARGNFTFVPFKDPESGGSVWSDTLFIEVTAARNNASTSVINEIWPVFPNDEIVDPKNTSPCPTYTR</sequence>
<dbReference type="OrthoDB" id="5208302at2759"/>
<feature type="chain" id="PRO_5012096069" evidence="1">
    <location>
        <begin position="20"/>
        <end position="167"/>
    </location>
</feature>
<dbReference type="Proteomes" id="UP000186583">
    <property type="component" value="Unassembled WGS sequence"/>
</dbReference>
<keyword evidence="3" id="KW-1185">Reference proteome</keyword>
<proteinExistence type="predicted"/>
<gene>
    <name evidence="2" type="ORF">CCHL11_09712</name>
</gene>
<keyword evidence="1" id="KW-0732">Signal</keyword>
<name>A0A1Q8R9Q2_9PEZI</name>
<accession>A0A1Q8R9Q2</accession>
<feature type="signal peptide" evidence="1">
    <location>
        <begin position="1"/>
        <end position="19"/>
    </location>
</feature>
<dbReference type="AlphaFoldDB" id="A0A1Q8R9Q2"/>
<evidence type="ECO:0000313" key="2">
    <source>
        <dbReference type="EMBL" id="OLN81116.1"/>
    </source>
</evidence>
<evidence type="ECO:0000256" key="1">
    <source>
        <dbReference type="SAM" id="SignalP"/>
    </source>
</evidence>